<keyword evidence="3" id="KW-0227">DNA damage</keyword>
<dbReference type="GO" id="GO:0008725">
    <property type="term" value="F:DNA-3-methyladenine glycosylase activity"/>
    <property type="evidence" value="ECO:0007669"/>
    <property type="project" value="TreeGrafter"/>
</dbReference>
<keyword evidence="7" id="KW-1185">Reference proteome</keyword>
<dbReference type="GO" id="GO:0032131">
    <property type="term" value="F:alkylated DNA binding"/>
    <property type="evidence" value="ECO:0007669"/>
    <property type="project" value="TreeGrafter"/>
</dbReference>
<dbReference type="EC" id="3.2.2.21" evidence="2"/>
<comment type="catalytic activity">
    <reaction evidence="1">
        <text>Hydrolysis of alkylated DNA, releasing 3-methyladenine, 3-methylguanine, 7-methylguanine and 7-methyladenine.</text>
        <dbReference type="EC" id="3.2.2.21"/>
    </reaction>
</comment>
<gene>
    <name evidence="6" type="ORF">SAMN03080618_02615</name>
</gene>
<dbReference type="InterPro" id="IPR051912">
    <property type="entry name" value="Alkylbase_DNA_Glycosylase/TA"/>
</dbReference>
<dbReference type="GO" id="GO:0006285">
    <property type="term" value="P:base-excision repair, AP site formation"/>
    <property type="evidence" value="ECO:0007669"/>
    <property type="project" value="TreeGrafter"/>
</dbReference>
<dbReference type="Gene3D" id="1.10.1670.40">
    <property type="match status" value="1"/>
</dbReference>
<feature type="domain" description="HhH-GPD" evidence="5">
    <location>
        <begin position="16"/>
        <end position="168"/>
    </location>
</feature>
<dbReference type="GO" id="GO:0006307">
    <property type="term" value="P:DNA alkylation repair"/>
    <property type="evidence" value="ECO:0007669"/>
    <property type="project" value="TreeGrafter"/>
</dbReference>
<evidence type="ECO:0000256" key="1">
    <source>
        <dbReference type="ARBA" id="ARBA00000086"/>
    </source>
</evidence>
<dbReference type="GO" id="GO:0043916">
    <property type="term" value="F:DNA-7-methylguanine glycosylase activity"/>
    <property type="evidence" value="ECO:0007669"/>
    <property type="project" value="TreeGrafter"/>
</dbReference>
<dbReference type="GO" id="GO:0032993">
    <property type="term" value="C:protein-DNA complex"/>
    <property type="evidence" value="ECO:0007669"/>
    <property type="project" value="TreeGrafter"/>
</dbReference>
<proteinExistence type="predicted"/>
<protein>
    <recommendedName>
        <fullName evidence="2">DNA-3-methyladenine glycosylase II</fullName>
        <ecNumber evidence="2">3.2.2.21</ecNumber>
    </recommendedName>
</protein>
<dbReference type="Gene3D" id="1.10.340.30">
    <property type="entry name" value="Hypothetical protein, domain 2"/>
    <property type="match status" value="1"/>
</dbReference>
<evidence type="ECO:0000259" key="5">
    <source>
        <dbReference type="SMART" id="SM00478"/>
    </source>
</evidence>
<dbReference type="SMART" id="SM00478">
    <property type="entry name" value="ENDO3c"/>
    <property type="match status" value="1"/>
</dbReference>
<evidence type="ECO:0000313" key="6">
    <source>
        <dbReference type="EMBL" id="SFJ31129.1"/>
    </source>
</evidence>
<organism evidence="6 7">
    <name type="scientific">Aquamicrobium aerolatum DSM 21857</name>
    <dbReference type="NCBI Taxonomy" id="1121003"/>
    <lineage>
        <taxon>Bacteria</taxon>
        <taxon>Pseudomonadati</taxon>
        <taxon>Pseudomonadota</taxon>
        <taxon>Alphaproteobacteria</taxon>
        <taxon>Hyphomicrobiales</taxon>
        <taxon>Phyllobacteriaceae</taxon>
        <taxon>Aerobium</taxon>
    </lineage>
</organism>
<accession>A0A1I3QC36</accession>
<dbReference type="InterPro" id="IPR003265">
    <property type="entry name" value="HhH-GPD_domain"/>
</dbReference>
<dbReference type="SUPFAM" id="SSF48150">
    <property type="entry name" value="DNA-glycosylase"/>
    <property type="match status" value="1"/>
</dbReference>
<dbReference type="PANTHER" id="PTHR43003">
    <property type="entry name" value="DNA-3-METHYLADENINE GLYCOSYLASE"/>
    <property type="match status" value="1"/>
</dbReference>
<dbReference type="EMBL" id="FORF01000014">
    <property type="protein sequence ID" value="SFJ31129.1"/>
    <property type="molecule type" value="Genomic_DNA"/>
</dbReference>
<evidence type="ECO:0000313" key="7">
    <source>
        <dbReference type="Proteomes" id="UP000242763"/>
    </source>
</evidence>
<name>A0A1I3QC36_9HYPH</name>
<keyword evidence="4" id="KW-0234">DNA repair</keyword>
<sequence length="182" mass="19547">MRLDRPGFASLVSIVVSQQVSRASADSIMGRLVSLVAPLEASGVLSGGLDVLRSAGLSRPKQKTVLALAEAVVGGEIDLDHMTRIGADEAMARLTSLHGIGPWTAEVYLLFCAGHPDIFPAHDVALQSAVGHAFRIEPRPSAKALYALAESWAPWRGVAARLFWAYYRQMRGRDALPTTRAT</sequence>
<dbReference type="PANTHER" id="PTHR43003:SF5">
    <property type="entry name" value="DNA-3-METHYLADENINE GLYCOSYLASE"/>
    <property type="match status" value="1"/>
</dbReference>
<reference evidence="7" key="1">
    <citation type="submission" date="2016-10" db="EMBL/GenBank/DDBJ databases">
        <authorList>
            <person name="Varghese N."/>
            <person name="Submissions S."/>
        </authorList>
    </citation>
    <scope>NUCLEOTIDE SEQUENCE [LARGE SCALE GENOMIC DNA]</scope>
    <source>
        <strain evidence="7">DSM 21857</strain>
    </source>
</reference>
<dbReference type="Pfam" id="PF00730">
    <property type="entry name" value="HhH-GPD"/>
    <property type="match status" value="1"/>
</dbReference>
<evidence type="ECO:0000256" key="3">
    <source>
        <dbReference type="ARBA" id="ARBA00022763"/>
    </source>
</evidence>
<evidence type="ECO:0000256" key="2">
    <source>
        <dbReference type="ARBA" id="ARBA00012000"/>
    </source>
</evidence>
<dbReference type="InterPro" id="IPR011257">
    <property type="entry name" value="DNA_glycosylase"/>
</dbReference>
<dbReference type="AlphaFoldDB" id="A0A1I3QC36"/>
<dbReference type="CDD" id="cd00056">
    <property type="entry name" value="ENDO3c"/>
    <property type="match status" value="1"/>
</dbReference>
<dbReference type="Proteomes" id="UP000242763">
    <property type="component" value="Unassembled WGS sequence"/>
</dbReference>
<dbReference type="STRING" id="1121003.SAMN03080618_02615"/>
<evidence type="ECO:0000256" key="4">
    <source>
        <dbReference type="ARBA" id="ARBA00023204"/>
    </source>
</evidence>
<dbReference type="GO" id="GO:0005737">
    <property type="term" value="C:cytoplasm"/>
    <property type="evidence" value="ECO:0007669"/>
    <property type="project" value="TreeGrafter"/>
</dbReference>